<sequence length="150" mass="17317">MDIQDQSAVGRLMEVMRQLRRSQIHKVSFEGYNPSMVRVLFLLGRRGSPLAGLTVSEISSLMEVTPPTVTPLIKTLEADGLVLRINDQEDRRVVRVRLTEKGRALYQRAREMNFAFMKRISEHLGEEKTEQLADLLEEVVDYMRTRTPEE</sequence>
<dbReference type="SMART" id="SM00347">
    <property type="entry name" value="HTH_MARR"/>
    <property type="match status" value="1"/>
</dbReference>
<dbReference type="GO" id="GO:0046914">
    <property type="term" value="F:transition metal ion binding"/>
    <property type="evidence" value="ECO:0007669"/>
    <property type="project" value="InterPro"/>
</dbReference>
<gene>
    <name evidence="5" type="ORF">AWM70_17740</name>
</gene>
<evidence type="ECO:0000259" key="4">
    <source>
        <dbReference type="PROSITE" id="PS50995"/>
    </source>
</evidence>
<dbReference type="KEGG" id="pyg:AWM70_17740"/>
<dbReference type="Gene3D" id="1.10.10.10">
    <property type="entry name" value="Winged helix-like DNA-binding domain superfamily/Winged helix DNA-binding domain"/>
    <property type="match status" value="1"/>
</dbReference>
<evidence type="ECO:0000313" key="6">
    <source>
        <dbReference type="Proteomes" id="UP000092573"/>
    </source>
</evidence>
<dbReference type="InterPro" id="IPR036388">
    <property type="entry name" value="WH-like_DNA-bd_sf"/>
</dbReference>
<dbReference type="GO" id="GO:0003700">
    <property type="term" value="F:DNA-binding transcription factor activity"/>
    <property type="evidence" value="ECO:0007669"/>
    <property type="project" value="InterPro"/>
</dbReference>
<dbReference type="PANTHER" id="PTHR42756">
    <property type="entry name" value="TRANSCRIPTIONAL REGULATOR, MARR"/>
    <property type="match status" value="1"/>
</dbReference>
<reference evidence="5 6" key="1">
    <citation type="submission" date="2016-01" db="EMBL/GenBank/DDBJ databases">
        <title>Complete Genome Sequence of Paenibacillus yonginensis DCY84, a novel Plant Growth-Promoting Bacteria with Elicitation of Induced Systemic Resistance.</title>
        <authorList>
            <person name="Kim Y.J."/>
            <person name="Yang D.C."/>
            <person name="Sukweenadhi J."/>
        </authorList>
    </citation>
    <scope>NUCLEOTIDE SEQUENCE [LARGE SCALE GENOMIC DNA]</scope>
    <source>
        <strain evidence="5 6">DCY84</strain>
    </source>
</reference>
<dbReference type="Proteomes" id="UP000092573">
    <property type="component" value="Chromosome"/>
</dbReference>
<dbReference type="PANTHER" id="PTHR42756:SF1">
    <property type="entry name" value="TRANSCRIPTIONAL REPRESSOR OF EMRAB OPERON"/>
    <property type="match status" value="1"/>
</dbReference>
<feature type="domain" description="HTH marR-type" evidence="4">
    <location>
        <begin position="5"/>
        <end position="141"/>
    </location>
</feature>
<dbReference type="SMART" id="SM00529">
    <property type="entry name" value="HTH_DTXR"/>
    <property type="match status" value="1"/>
</dbReference>
<evidence type="ECO:0000256" key="3">
    <source>
        <dbReference type="ARBA" id="ARBA00023163"/>
    </source>
</evidence>
<evidence type="ECO:0000256" key="1">
    <source>
        <dbReference type="ARBA" id="ARBA00023015"/>
    </source>
</evidence>
<keyword evidence="6" id="KW-1185">Reference proteome</keyword>
<dbReference type="CDD" id="cd00090">
    <property type="entry name" value="HTH_ARSR"/>
    <property type="match status" value="1"/>
</dbReference>
<dbReference type="InterPro" id="IPR011991">
    <property type="entry name" value="ArsR-like_HTH"/>
</dbReference>
<dbReference type="OrthoDB" id="163346at2"/>
<dbReference type="EMBL" id="CP014167">
    <property type="protein sequence ID" value="ANS76197.1"/>
    <property type="molecule type" value="Genomic_DNA"/>
</dbReference>
<keyword evidence="2" id="KW-0238">DNA-binding</keyword>
<dbReference type="InterPro" id="IPR022689">
    <property type="entry name" value="Iron_dep_repressor"/>
</dbReference>
<evidence type="ECO:0000313" key="5">
    <source>
        <dbReference type="EMBL" id="ANS76197.1"/>
    </source>
</evidence>
<keyword evidence="1" id="KW-0805">Transcription regulation</keyword>
<dbReference type="GO" id="GO:0003677">
    <property type="term" value="F:DNA binding"/>
    <property type="evidence" value="ECO:0007669"/>
    <property type="project" value="UniProtKB-KW"/>
</dbReference>
<organism evidence="5 6">
    <name type="scientific">Paenibacillus yonginensis</name>
    <dbReference type="NCBI Taxonomy" id="1462996"/>
    <lineage>
        <taxon>Bacteria</taxon>
        <taxon>Bacillati</taxon>
        <taxon>Bacillota</taxon>
        <taxon>Bacilli</taxon>
        <taxon>Bacillales</taxon>
        <taxon>Paenibacillaceae</taxon>
        <taxon>Paenibacillus</taxon>
    </lineage>
</organism>
<dbReference type="InterPro" id="IPR036390">
    <property type="entry name" value="WH_DNA-bd_sf"/>
</dbReference>
<name>A0A1B1N452_9BACL</name>
<dbReference type="PRINTS" id="PR00598">
    <property type="entry name" value="HTHMARR"/>
</dbReference>
<dbReference type="STRING" id="1462996.AWM70_17740"/>
<protein>
    <recommendedName>
        <fullName evidence="4">HTH marR-type domain-containing protein</fullName>
    </recommendedName>
</protein>
<accession>A0A1B1N452</accession>
<keyword evidence="3" id="KW-0804">Transcription</keyword>
<dbReference type="InterPro" id="IPR000835">
    <property type="entry name" value="HTH_MarR-typ"/>
</dbReference>
<proteinExistence type="predicted"/>
<evidence type="ECO:0000256" key="2">
    <source>
        <dbReference type="ARBA" id="ARBA00023125"/>
    </source>
</evidence>
<dbReference type="PROSITE" id="PS50995">
    <property type="entry name" value="HTH_MARR_2"/>
    <property type="match status" value="1"/>
</dbReference>
<dbReference type="RefSeq" id="WP_083180394.1">
    <property type="nucleotide sequence ID" value="NZ_CP014167.1"/>
</dbReference>
<dbReference type="SUPFAM" id="SSF46785">
    <property type="entry name" value="Winged helix' DNA-binding domain"/>
    <property type="match status" value="1"/>
</dbReference>
<dbReference type="Pfam" id="PF01047">
    <property type="entry name" value="MarR"/>
    <property type="match status" value="1"/>
</dbReference>
<dbReference type="AlphaFoldDB" id="A0A1B1N452"/>